<dbReference type="Proteomes" id="UP001221898">
    <property type="component" value="Unassembled WGS sequence"/>
</dbReference>
<gene>
    <name evidence="3" type="ORF">AAFF_G00039680</name>
</gene>
<dbReference type="AlphaFoldDB" id="A0AAD7S3E4"/>
<feature type="domain" description="Reverse transcriptase/retrotransposon-derived protein RNase H-like" evidence="2">
    <location>
        <begin position="2"/>
        <end position="37"/>
    </location>
</feature>
<accession>A0AAD7S3E4</accession>
<keyword evidence="4" id="KW-1185">Reference proteome</keyword>
<evidence type="ECO:0000256" key="1">
    <source>
        <dbReference type="SAM" id="MobiDB-lite"/>
    </source>
</evidence>
<dbReference type="InterPro" id="IPR041577">
    <property type="entry name" value="RT_RNaseH_2"/>
</dbReference>
<protein>
    <recommendedName>
        <fullName evidence="2">Reverse transcriptase/retrotransposon-derived protein RNase H-like domain-containing protein</fullName>
    </recommendedName>
</protein>
<dbReference type="InterPro" id="IPR043502">
    <property type="entry name" value="DNA/RNA_pol_sf"/>
</dbReference>
<comment type="caution">
    <text evidence="3">The sequence shown here is derived from an EMBL/GenBank/DDBJ whole genome shotgun (WGS) entry which is preliminary data.</text>
</comment>
<proteinExistence type="predicted"/>
<evidence type="ECO:0000259" key="2">
    <source>
        <dbReference type="Pfam" id="PF17919"/>
    </source>
</evidence>
<sequence length="67" mass="7080">MAPVLAYSDVNRPFIIDTDASNVGVGAVLSQQGDSGEQAVDGEAGWIPLTPSQVQEEQERDVTLAHV</sequence>
<feature type="region of interest" description="Disordered" evidence="1">
    <location>
        <begin position="34"/>
        <end position="67"/>
    </location>
</feature>
<evidence type="ECO:0000313" key="4">
    <source>
        <dbReference type="Proteomes" id="UP001221898"/>
    </source>
</evidence>
<name>A0AAD7S3E4_9TELE</name>
<dbReference type="Pfam" id="PF17919">
    <property type="entry name" value="RT_RNaseH_2"/>
    <property type="match status" value="1"/>
</dbReference>
<reference evidence="3" key="1">
    <citation type="journal article" date="2023" name="Science">
        <title>Genome structures resolve the early diversification of teleost fishes.</title>
        <authorList>
            <person name="Parey E."/>
            <person name="Louis A."/>
            <person name="Montfort J."/>
            <person name="Bouchez O."/>
            <person name="Roques C."/>
            <person name="Iampietro C."/>
            <person name="Lluch J."/>
            <person name="Castinel A."/>
            <person name="Donnadieu C."/>
            <person name="Desvignes T."/>
            <person name="Floi Bucao C."/>
            <person name="Jouanno E."/>
            <person name="Wen M."/>
            <person name="Mejri S."/>
            <person name="Dirks R."/>
            <person name="Jansen H."/>
            <person name="Henkel C."/>
            <person name="Chen W.J."/>
            <person name="Zahm M."/>
            <person name="Cabau C."/>
            <person name="Klopp C."/>
            <person name="Thompson A.W."/>
            <person name="Robinson-Rechavi M."/>
            <person name="Braasch I."/>
            <person name="Lecointre G."/>
            <person name="Bobe J."/>
            <person name="Postlethwait J.H."/>
            <person name="Berthelot C."/>
            <person name="Roest Crollius H."/>
            <person name="Guiguen Y."/>
        </authorList>
    </citation>
    <scope>NUCLEOTIDE SEQUENCE</scope>
    <source>
        <strain evidence="3">NC1722</strain>
    </source>
</reference>
<organism evidence="3 4">
    <name type="scientific">Aldrovandia affinis</name>
    <dbReference type="NCBI Taxonomy" id="143900"/>
    <lineage>
        <taxon>Eukaryota</taxon>
        <taxon>Metazoa</taxon>
        <taxon>Chordata</taxon>
        <taxon>Craniata</taxon>
        <taxon>Vertebrata</taxon>
        <taxon>Euteleostomi</taxon>
        <taxon>Actinopterygii</taxon>
        <taxon>Neopterygii</taxon>
        <taxon>Teleostei</taxon>
        <taxon>Notacanthiformes</taxon>
        <taxon>Halosauridae</taxon>
        <taxon>Aldrovandia</taxon>
    </lineage>
</organism>
<dbReference type="EMBL" id="JAINUG010000120">
    <property type="protein sequence ID" value="KAJ8395017.1"/>
    <property type="molecule type" value="Genomic_DNA"/>
</dbReference>
<evidence type="ECO:0000313" key="3">
    <source>
        <dbReference type="EMBL" id="KAJ8395017.1"/>
    </source>
</evidence>
<dbReference type="SUPFAM" id="SSF56672">
    <property type="entry name" value="DNA/RNA polymerases"/>
    <property type="match status" value="1"/>
</dbReference>